<gene>
    <name evidence="1" type="ORF">CCACVL1_11051</name>
</gene>
<keyword evidence="2" id="KW-1185">Reference proteome</keyword>
<dbReference type="Proteomes" id="UP000188268">
    <property type="component" value="Unassembled WGS sequence"/>
</dbReference>
<accession>A0A1R3IN51</accession>
<dbReference type="Gramene" id="OMO84002">
    <property type="protein sequence ID" value="OMO84002"/>
    <property type="gene ID" value="CCACVL1_11051"/>
</dbReference>
<reference evidence="1 2" key="1">
    <citation type="submission" date="2013-09" db="EMBL/GenBank/DDBJ databases">
        <title>Corchorus capsularis genome sequencing.</title>
        <authorList>
            <person name="Alam M."/>
            <person name="Haque M.S."/>
            <person name="Islam M.S."/>
            <person name="Emdad E.M."/>
            <person name="Islam M.M."/>
            <person name="Ahmed B."/>
            <person name="Halim A."/>
            <person name="Hossen Q.M.M."/>
            <person name="Hossain M.Z."/>
            <person name="Ahmed R."/>
            <person name="Khan M.M."/>
            <person name="Islam R."/>
            <person name="Rashid M.M."/>
            <person name="Khan S.A."/>
            <person name="Rahman M.S."/>
            <person name="Alam M."/>
        </authorList>
    </citation>
    <scope>NUCLEOTIDE SEQUENCE [LARGE SCALE GENOMIC DNA]</scope>
    <source>
        <strain evidence="2">cv. CVL-1</strain>
        <tissue evidence="1">Whole seedling</tissue>
    </source>
</reference>
<dbReference type="EMBL" id="AWWV01009787">
    <property type="protein sequence ID" value="OMO84002.1"/>
    <property type="molecule type" value="Genomic_DNA"/>
</dbReference>
<name>A0A1R3IN51_COCAP</name>
<dbReference type="OrthoDB" id="1931061at2759"/>
<dbReference type="AlphaFoldDB" id="A0A1R3IN51"/>
<proteinExistence type="predicted"/>
<evidence type="ECO:0000313" key="1">
    <source>
        <dbReference type="EMBL" id="OMO84002.1"/>
    </source>
</evidence>
<organism evidence="1 2">
    <name type="scientific">Corchorus capsularis</name>
    <name type="common">Jute</name>
    <dbReference type="NCBI Taxonomy" id="210143"/>
    <lineage>
        <taxon>Eukaryota</taxon>
        <taxon>Viridiplantae</taxon>
        <taxon>Streptophyta</taxon>
        <taxon>Embryophyta</taxon>
        <taxon>Tracheophyta</taxon>
        <taxon>Spermatophyta</taxon>
        <taxon>Magnoliopsida</taxon>
        <taxon>eudicotyledons</taxon>
        <taxon>Gunneridae</taxon>
        <taxon>Pentapetalae</taxon>
        <taxon>rosids</taxon>
        <taxon>malvids</taxon>
        <taxon>Malvales</taxon>
        <taxon>Malvaceae</taxon>
        <taxon>Grewioideae</taxon>
        <taxon>Apeibeae</taxon>
        <taxon>Corchorus</taxon>
    </lineage>
</organism>
<evidence type="ECO:0000313" key="2">
    <source>
        <dbReference type="Proteomes" id="UP000188268"/>
    </source>
</evidence>
<sequence length="85" mass="9617">MSEEIIVEIPGTNRMSRRRDFTILTLCMLVRAGQINPFLNSCFATQIYVNLPINETAMVAAIYEDINGRIEMMPPANQPPDHPPQ</sequence>
<protein>
    <submittedName>
        <fullName evidence="1">FRAS1-related extracellular matrix protein 1</fullName>
    </submittedName>
</protein>
<comment type="caution">
    <text evidence="1">The sequence shown here is derived from an EMBL/GenBank/DDBJ whole genome shotgun (WGS) entry which is preliminary data.</text>
</comment>